<evidence type="ECO:0000313" key="9">
    <source>
        <dbReference type="EMBL" id="MFC5750964.1"/>
    </source>
</evidence>
<name>A0ABW1A668_9ACTN</name>
<keyword evidence="10" id="KW-1185">Reference proteome</keyword>
<evidence type="ECO:0000256" key="5">
    <source>
        <dbReference type="ARBA" id="ARBA00022989"/>
    </source>
</evidence>
<comment type="caution">
    <text evidence="9">The sequence shown here is derived from an EMBL/GenBank/DDBJ whole genome shotgun (WGS) entry which is preliminary data.</text>
</comment>
<evidence type="ECO:0000256" key="4">
    <source>
        <dbReference type="ARBA" id="ARBA00022692"/>
    </source>
</evidence>
<feature type="transmembrane region" description="Helical" evidence="7">
    <location>
        <begin position="233"/>
        <end position="255"/>
    </location>
</feature>
<feature type="transmembrane region" description="Helical" evidence="7">
    <location>
        <begin position="69"/>
        <end position="94"/>
    </location>
</feature>
<gene>
    <name evidence="9" type="ORF">ACFPZN_35555</name>
</gene>
<comment type="similarity">
    <text evidence="7">Belongs to the binding-protein-dependent transport system permease family.</text>
</comment>
<evidence type="ECO:0000313" key="10">
    <source>
        <dbReference type="Proteomes" id="UP001596074"/>
    </source>
</evidence>
<sequence length="276" mass="27698">MIGRASPATLAAALLLAVPVLVAVAGPLAAPLITPPDGAPYTLGSGHLLGTDGTGRDVLGLLLRGGPSALGVACAAVALAYLAGGTLGLAAATTRHRWIDELAMRPVELILPIPSLLIISVVGVGWRGSPLAVALAVAAINAPAVARLVRAAALDAASGPVAEAMRLQGESRARVLFGYVGRSVLPVAAADAGTRVPLAVFTVAAANFLGLGLDPASPDWGVTIAAGREALLIQPWAVCAPAAMLVMFTVGLNLLADRLLAGGARERPREAKAARR</sequence>
<dbReference type="InterPro" id="IPR050366">
    <property type="entry name" value="BP-dependent_transpt_permease"/>
</dbReference>
<dbReference type="Proteomes" id="UP001596074">
    <property type="component" value="Unassembled WGS sequence"/>
</dbReference>
<dbReference type="Pfam" id="PF00528">
    <property type="entry name" value="BPD_transp_1"/>
    <property type="match status" value="1"/>
</dbReference>
<dbReference type="SUPFAM" id="SSF161098">
    <property type="entry name" value="MetI-like"/>
    <property type="match status" value="1"/>
</dbReference>
<dbReference type="Gene3D" id="1.10.3720.10">
    <property type="entry name" value="MetI-like"/>
    <property type="match status" value="1"/>
</dbReference>
<feature type="domain" description="ABC transmembrane type-1" evidence="8">
    <location>
        <begin position="66"/>
        <end position="256"/>
    </location>
</feature>
<keyword evidence="2 7" id="KW-0813">Transport</keyword>
<dbReference type="InterPro" id="IPR035906">
    <property type="entry name" value="MetI-like_sf"/>
</dbReference>
<keyword evidence="4 7" id="KW-0812">Transmembrane</keyword>
<protein>
    <submittedName>
        <fullName evidence="9">ABC transporter permease</fullName>
    </submittedName>
</protein>
<evidence type="ECO:0000256" key="6">
    <source>
        <dbReference type="ARBA" id="ARBA00023136"/>
    </source>
</evidence>
<dbReference type="InterPro" id="IPR000515">
    <property type="entry name" value="MetI-like"/>
</dbReference>
<reference evidence="10" key="1">
    <citation type="journal article" date="2019" name="Int. J. Syst. Evol. Microbiol.">
        <title>The Global Catalogue of Microorganisms (GCM) 10K type strain sequencing project: providing services to taxonomists for standard genome sequencing and annotation.</title>
        <authorList>
            <consortium name="The Broad Institute Genomics Platform"/>
            <consortium name="The Broad Institute Genome Sequencing Center for Infectious Disease"/>
            <person name="Wu L."/>
            <person name="Ma J."/>
        </authorList>
    </citation>
    <scope>NUCLEOTIDE SEQUENCE [LARGE SCALE GENOMIC DNA]</scope>
    <source>
        <strain evidence="10">KCTC 42087</strain>
    </source>
</reference>
<keyword evidence="3" id="KW-1003">Cell membrane</keyword>
<evidence type="ECO:0000256" key="1">
    <source>
        <dbReference type="ARBA" id="ARBA00004651"/>
    </source>
</evidence>
<keyword evidence="5 7" id="KW-1133">Transmembrane helix</keyword>
<evidence type="ECO:0000259" key="8">
    <source>
        <dbReference type="PROSITE" id="PS50928"/>
    </source>
</evidence>
<dbReference type="RefSeq" id="WP_378286821.1">
    <property type="nucleotide sequence ID" value="NZ_JBHSON010000061.1"/>
</dbReference>
<keyword evidence="6 7" id="KW-0472">Membrane</keyword>
<proteinExistence type="inferred from homology"/>
<comment type="subcellular location">
    <subcellularLocation>
        <location evidence="1 7">Cell membrane</location>
        <topology evidence="1 7">Multi-pass membrane protein</topology>
    </subcellularLocation>
</comment>
<accession>A0ABW1A668</accession>
<evidence type="ECO:0000256" key="3">
    <source>
        <dbReference type="ARBA" id="ARBA00022475"/>
    </source>
</evidence>
<evidence type="ECO:0000256" key="2">
    <source>
        <dbReference type="ARBA" id="ARBA00022448"/>
    </source>
</evidence>
<feature type="transmembrane region" description="Helical" evidence="7">
    <location>
        <begin position="196"/>
        <end position="213"/>
    </location>
</feature>
<dbReference type="PANTHER" id="PTHR43386">
    <property type="entry name" value="OLIGOPEPTIDE TRANSPORT SYSTEM PERMEASE PROTEIN APPC"/>
    <property type="match status" value="1"/>
</dbReference>
<evidence type="ECO:0000256" key="7">
    <source>
        <dbReference type="RuleBase" id="RU363032"/>
    </source>
</evidence>
<dbReference type="PROSITE" id="PS50928">
    <property type="entry name" value="ABC_TM1"/>
    <property type="match status" value="1"/>
</dbReference>
<dbReference type="EMBL" id="JBHSON010000061">
    <property type="protein sequence ID" value="MFC5750964.1"/>
    <property type="molecule type" value="Genomic_DNA"/>
</dbReference>
<organism evidence="9 10">
    <name type="scientific">Actinomadura rugatobispora</name>
    <dbReference type="NCBI Taxonomy" id="1994"/>
    <lineage>
        <taxon>Bacteria</taxon>
        <taxon>Bacillati</taxon>
        <taxon>Actinomycetota</taxon>
        <taxon>Actinomycetes</taxon>
        <taxon>Streptosporangiales</taxon>
        <taxon>Thermomonosporaceae</taxon>
        <taxon>Actinomadura</taxon>
    </lineage>
</organism>
<dbReference type="PANTHER" id="PTHR43386:SF25">
    <property type="entry name" value="PEPTIDE ABC TRANSPORTER PERMEASE PROTEIN"/>
    <property type="match status" value="1"/>
</dbReference>
<feature type="transmembrane region" description="Helical" evidence="7">
    <location>
        <begin position="132"/>
        <end position="149"/>
    </location>
</feature>
<feature type="transmembrane region" description="Helical" evidence="7">
    <location>
        <begin position="106"/>
        <end position="126"/>
    </location>
</feature>